<accession>A0A7S3F2M1</accession>
<dbReference type="InterPro" id="IPR036291">
    <property type="entry name" value="NAD(P)-bd_dom_sf"/>
</dbReference>
<dbReference type="Gene3D" id="3.40.50.720">
    <property type="entry name" value="NAD(P)-binding Rossmann-like Domain"/>
    <property type="match status" value="1"/>
</dbReference>
<dbReference type="AlphaFoldDB" id="A0A7S3F2M1"/>
<gene>
    <name evidence="1" type="ORF">HERI1096_LOCUS20067</name>
</gene>
<name>A0A7S3F2M1_9EUKA</name>
<dbReference type="SUPFAM" id="SSF51735">
    <property type="entry name" value="NAD(P)-binding Rossmann-fold domains"/>
    <property type="match status" value="1"/>
</dbReference>
<proteinExistence type="predicted"/>
<dbReference type="EMBL" id="HBHX01036146">
    <property type="protein sequence ID" value="CAE0119368.1"/>
    <property type="molecule type" value="Transcribed_RNA"/>
</dbReference>
<sequence length="308" mass="33265">MGVSEENMLAYLVYPETQQLQDLKLDYYVGRPLFAPSVLADLPTASLAALQGTNVVVVGTGQLGDAVADALRQKGVQVHSTPATADVASLQQLAGRLQREWGRVDALFFSDEALALAAPPHQRGAGSRRAWREHAAGSVNGAADDWDLQFNRHMKGMFFTLQSFLPLLLTSDFPRVVCVTPPPSMSPDCLRREPAVAVCKHGQALFVIGHGREFQGKIQVNGIWAASESSPLSAASCLRLLASSDTAVTMTFFVVAGDQADPVLAPKSECFPFTRYATESRDLVDYYAIELADCEDEPFTAPMDGTPC</sequence>
<protein>
    <submittedName>
        <fullName evidence="1">Uncharacterized protein</fullName>
    </submittedName>
</protein>
<organism evidence="1">
    <name type="scientific">Haptolina ericina</name>
    <dbReference type="NCBI Taxonomy" id="156174"/>
    <lineage>
        <taxon>Eukaryota</taxon>
        <taxon>Haptista</taxon>
        <taxon>Haptophyta</taxon>
        <taxon>Prymnesiophyceae</taxon>
        <taxon>Prymnesiales</taxon>
        <taxon>Prymnesiaceae</taxon>
        <taxon>Haptolina</taxon>
    </lineage>
</organism>
<evidence type="ECO:0000313" key="1">
    <source>
        <dbReference type="EMBL" id="CAE0119368.1"/>
    </source>
</evidence>
<reference evidence="1" key="1">
    <citation type="submission" date="2021-01" db="EMBL/GenBank/DDBJ databases">
        <authorList>
            <person name="Corre E."/>
            <person name="Pelletier E."/>
            <person name="Niang G."/>
            <person name="Scheremetjew M."/>
            <person name="Finn R."/>
            <person name="Kale V."/>
            <person name="Holt S."/>
            <person name="Cochrane G."/>
            <person name="Meng A."/>
            <person name="Brown T."/>
            <person name="Cohen L."/>
        </authorList>
    </citation>
    <scope>NUCLEOTIDE SEQUENCE</scope>
    <source>
        <strain evidence="1">CCMP281</strain>
    </source>
</reference>